<evidence type="ECO:0000313" key="1">
    <source>
        <dbReference type="EMBL" id="KAG0429235.1"/>
    </source>
</evidence>
<name>A0AC60Q864_IXOPE</name>
<reference evidence="1 2" key="1">
    <citation type="journal article" date="2020" name="Cell">
        <title>Large-Scale Comparative Analyses of Tick Genomes Elucidate Their Genetic Diversity and Vector Capacities.</title>
        <authorList>
            <consortium name="Tick Genome and Microbiome Consortium (TIGMIC)"/>
            <person name="Jia N."/>
            <person name="Wang J."/>
            <person name="Shi W."/>
            <person name="Du L."/>
            <person name="Sun Y."/>
            <person name="Zhan W."/>
            <person name="Jiang J.F."/>
            <person name="Wang Q."/>
            <person name="Zhang B."/>
            <person name="Ji P."/>
            <person name="Bell-Sakyi L."/>
            <person name="Cui X.M."/>
            <person name="Yuan T.T."/>
            <person name="Jiang B.G."/>
            <person name="Yang W.F."/>
            <person name="Lam T.T."/>
            <person name="Chang Q.C."/>
            <person name="Ding S.J."/>
            <person name="Wang X.J."/>
            <person name="Zhu J.G."/>
            <person name="Ruan X.D."/>
            <person name="Zhao L."/>
            <person name="Wei J.T."/>
            <person name="Ye R.Z."/>
            <person name="Que T.C."/>
            <person name="Du C.H."/>
            <person name="Zhou Y.H."/>
            <person name="Cheng J.X."/>
            <person name="Dai P.F."/>
            <person name="Guo W.B."/>
            <person name="Han X.H."/>
            <person name="Huang E.J."/>
            <person name="Li L.F."/>
            <person name="Wei W."/>
            <person name="Gao Y.C."/>
            <person name="Liu J.Z."/>
            <person name="Shao H.Z."/>
            <person name="Wang X."/>
            <person name="Wang C.C."/>
            <person name="Yang T.C."/>
            <person name="Huo Q.B."/>
            <person name="Li W."/>
            <person name="Chen H.Y."/>
            <person name="Chen S.E."/>
            <person name="Zhou L.G."/>
            <person name="Ni X.B."/>
            <person name="Tian J.H."/>
            <person name="Sheng Y."/>
            <person name="Liu T."/>
            <person name="Pan Y.S."/>
            <person name="Xia L.Y."/>
            <person name="Li J."/>
            <person name="Zhao F."/>
            <person name="Cao W.C."/>
        </authorList>
    </citation>
    <scope>NUCLEOTIDE SEQUENCE [LARGE SCALE GENOMIC DNA]</scope>
    <source>
        <strain evidence="1">Iper-2018</strain>
    </source>
</reference>
<sequence length="275" mass="30138">MGDSTDGGLSTPSRLQAECASKAVAFVIKHCQKGIVSLCTNIAAIMEERDRILEENERLKQSPEAAGARVLAKTRKRVATPAHPASTQTDDAELIDLTKKADSAQDGRSMTDILADFYLSSSTLWTCLRTNTTINVLHVLRELSGVASSWVPLEGCVCKRCQRFPGPKARPRALALGALEKGCRAVVRGRLLGKVRYVGHLDSSAACVVWVGLDLEEPQRGYDSPSLSKSRDEMYLNESPFAFDLRTSPLRERPTASSQIQWIRRNAYPDATSCT</sequence>
<keyword evidence="2" id="KW-1185">Reference proteome</keyword>
<proteinExistence type="predicted"/>
<protein>
    <submittedName>
        <fullName evidence="1">Uncharacterized protein</fullName>
    </submittedName>
</protein>
<accession>A0AC60Q864</accession>
<evidence type="ECO:0000313" key="2">
    <source>
        <dbReference type="Proteomes" id="UP000805193"/>
    </source>
</evidence>
<gene>
    <name evidence="1" type="ORF">HPB47_023822</name>
</gene>
<organism evidence="1 2">
    <name type="scientific">Ixodes persulcatus</name>
    <name type="common">Taiga tick</name>
    <dbReference type="NCBI Taxonomy" id="34615"/>
    <lineage>
        <taxon>Eukaryota</taxon>
        <taxon>Metazoa</taxon>
        <taxon>Ecdysozoa</taxon>
        <taxon>Arthropoda</taxon>
        <taxon>Chelicerata</taxon>
        <taxon>Arachnida</taxon>
        <taxon>Acari</taxon>
        <taxon>Parasitiformes</taxon>
        <taxon>Ixodida</taxon>
        <taxon>Ixodoidea</taxon>
        <taxon>Ixodidae</taxon>
        <taxon>Ixodinae</taxon>
        <taxon>Ixodes</taxon>
    </lineage>
</organism>
<dbReference type="EMBL" id="JABSTQ010009429">
    <property type="protein sequence ID" value="KAG0429235.1"/>
    <property type="molecule type" value="Genomic_DNA"/>
</dbReference>
<dbReference type="Proteomes" id="UP000805193">
    <property type="component" value="Unassembled WGS sequence"/>
</dbReference>
<comment type="caution">
    <text evidence="1">The sequence shown here is derived from an EMBL/GenBank/DDBJ whole genome shotgun (WGS) entry which is preliminary data.</text>
</comment>